<evidence type="ECO:0000256" key="2">
    <source>
        <dbReference type="ARBA" id="ARBA00023180"/>
    </source>
</evidence>
<evidence type="ECO:0000256" key="4">
    <source>
        <dbReference type="SAM" id="Phobius"/>
    </source>
</evidence>
<feature type="compositionally biased region" description="Acidic residues" evidence="3">
    <location>
        <begin position="249"/>
        <end position="262"/>
    </location>
</feature>
<feature type="compositionally biased region" description="Low complexity" evidence="3">
    <location>
        <begin position="347"/>
        <end position="367"/>
    </location>
</feature>
<keyword evidence="4" id="KW-1133">Transmembrane helix</keyword>
<evidence type="ECO:0000313" key="6">
    <source>
        <dbReference type="Proteomes" id="UP000095751"/>
    </source>
</evidence>
<evidence type="ECO:0000313" key="5">
    <source>
        <dbReference type="EMBL" id="OEU11648.1"/>
    </source>
</evidence>
<dbReference type="AlphaFoldDB" id="A0A1E7F0A0"/>
<dbReference type="InParanoid" id="A0A1E7F0A0"/>
<reference evidence="5 6" key="1">
    <citation type="submission" date="2016-09" db="EMBL/GenBank/DDBJ databases">
        <title>Extensive genetic diversity and differential bi-allelic expression allows diatom success in the polar Southern Ocean.</title>
        <authorList>
            <consortium name="DOE Joint Genome Institute"/>
            <person name="Mock T."/>
            <person name="Otillar R.P."/>
            <person name="Strauss J."/>
            <person name="Dupont C."/>
            <person name="Frickenhaus S."/>
            <person name="Maumus F."/>
            <person name="Mcmullan M."/>
            <person name="Sanges R."/>
            <person name="Schmutz J."/>
            <person name="Toseland A."/>
            <person name="Valas R."/>
            <person name="Veluchamy A."/>
            <person name="Ward B.J."/>
            <person name="Allen A."/>
            <person name="Barry K."/>
            <person name="Falciatore A."/>
            <person name="Ferrante M."/>
            <person name="Fortunato A.E."/>
            <person name="Gloeckner G."/>
            <person name="Gruber A."/>
            <person name="Hipkin R."/>
            <person name="Janech M."/>
            <person name="Kroth P."/>
            <person name="Leese F."/>
            <person name="Lindquist E."/>
            <person name="Lyon B.R."/>
            <person name="Martin J."/>
            <person name="Mayer C."/>
            <person name="Parker M."/>
            <person name="Quesneville H."/>
            <person name="Raymond J."/>
            <person name="Uhlig C."/>
            <person name="Valentin K.U."/>
            <person name="Worden A.Z."/>
            <person name="Armbrust E.V."/>
            <person name="Bowler C."/>
            <person name="Green B."/>
            <person name="Moulton V."/>
            <person name="Van Oosterhout C."/>
            <person name="Grigoriev I."/>
        </authorList>
    </citation>
    <scope>NUCLEOTIDE SEQUENCE [LARGE SCALE GENOMIC DNA]</scope>
    <source>
        <strain evidence="5 6">CCMP1102</strain>
    </source>
</reference>
<dbReference type="OrthoDB" id="348678at2759"/>
<name>A0A1E7F0A0_9STRA</name>
<proteinExistence type="predicted"/>
<feature type="compositionally biased region" description="Acidic residues" evidence="3">
    <location>
        <begin position="474"/>
        <end position="489"/>
    </location>
</feature>
<dbReference type="PANTHER" id="PTHR10340">
    <property type="entry name" value="SPHINGOMYELIN PHOSPHODIESTERASE"/>
    <property type="match status" value="1"/>
</dbReference>
<keyword evidence="4" id="KW-0472">Membrane</keyword>
<dbReference type="SUPFAM" id="SSF56300">
    <property type="entry name" value="Metallo-dependent phosphatases"/>
    <property type="match status" value="1"/>
</dbReference>
<evidence type="ECO:0000256" key="1">
    <source>
        <dbReference type="ARBA" id="ARBA00022801"/>
    </source>
</evidence>
<feature type="region of interest" description="Disordered" evidence="3">
    <location>
        <begin position="277"/>
        <end position="303"/>
    </location>
</feature>
<evidence type="ECO:0000256" key="3">
    <source>
        <dbReference type="SAM" id="MobiDB-lite"/>
    </source>
</evidence>
<keyword evidence="1" id="KW-0378">Hydrolase</keyword>
<dbReference type="KEGG" id="fcy:FRACYDRAFT_244766"/>
<feature type="region of interest" description="Disordered" evidence="3">
    <location>
        <begin position="246"/>
        <end position="265"/>
    </location>
</feature>
<gene>
    <name evidence="5" type="ORF">FRACYDRAFT_244766</name>
</gene>
<sequence>MGHFLWLSDLHVDPFYGTEFAVTHHHNSMSDDDIGNCTQNDTRLHSPLGRPGCDAPISLLDSSLQSAAGKNTNSNTTATATPPKKIDFILITGDIVRHGTAELFSSSSSSKLSLTQKNTSGDSDIIIDDGPISFTRTVLSMTIHSIRKVFPNVPIIPVLGNNDVTPDYYIDVNSSSSNSNGTTSTNTVLTMARDGLDDCFLTEEESQTFADGGYYSRIIQTTSSSSILILSLNTVIYSVNHQPTYVVGGDDEDDNDDDDDDPLGQFGWIESQLQKAIVSGDDQNNNISTSSSDNGDEDDDNDSTKIKINAIWIVGHIPPSIGSFRHSQQWSDRYVDRYLTILKNHAQRQQQQQQQQRPSSSSSTTTTNNNFPTIQGHLFGHIHTEEFRLLTYNYDDNNIDGNNNNNNKKNSSLSIPLLMSSSLSPVYGSNPSYRIVDYDNVSGTLLDYTTHYLNLSSSSSSSSSSSGSINNAVDNDDNDNDNGGGDDDQNWVWNQLPRFTDVYNVSDLSSNSLDSLITRFENEGHDNNSNINHISEGNDSSSLFETFIKRQHVYSSYEDDDDDDDGGMVGSNTSIEVKWVCTLRAISKDAYMQCIEERRSSQSELKTNHGGIILYLTASTVVIAIGVLAVFSFLLGKTKKKKRRIIQRRQYRRPTSSSLDDVEIRITNNTDMDNGDDNDSNLSFNSNSINGSGIAMTTIKTTTTIGATAGEFI</sequence>
<dbReference type="PANTHER" id="PTHR10340:SF57">
    <property type="entry name" value="METALLOPHOS DOMAIN-CONTAINING PROTEIN"/>
    <property type="match status" value="1"/>
</dbReference>
<protein>
    <submittedName>
        <fullName evidence="5">Uncharacterized protein</fullName>
    </submittedName>
</protein>
<organism evidence="5 6">
    <name type="scientific">Fragilariopsis cylindrus CCMP1102</name>
    <dbReference type="NCBI Taxonomy" id="635003"/>
    <lineage>
        <taxon>Eukaryota</taxon>
        <taxon>Sar</taxon>
        <taxon>Stramenopiles</taxon>
        <taxon>Ochrophyta</taxon>
        <taxon>Bacillariophyta</taxon>
        <taxon>Bacillariophyceae</taxon>
        <taxon>Bacillariophycidae</taxon>
        <taxon>Bacillariales</taxon>
        <taxon>Bacillariaceae</taxon>
        <taxon>Fragilariopsis</taxon>
    </lineage>
</organism>
<keyword evidence="2" id="KW-0325">Glycoprotein</keyword>
<feature type="region of interest" description="Disordered" evidence="3">
    <location>
        <begin position="457"/>
        <end position="490"/>
    </location>
</feature>
<dbReference type="InterPro" id="IPR029052">
    <property type="entry name" value="Metallo-depent_PP-like"/>
</dbReference>
<feature type="compositionally biased region" description="Low complexity" evidence="3">
    <location>
        <begin position="457"/>
        <end position="468"/>
    </location>
</feature>
<keyword evidence="4" id="KW-0812">Transmembrane</keyword>
<dbReference type="GO" id="GO:0016787">
    <property type="term" value="F:hydrolase activity"/>
    <property type="evidence" value="ECO:0007669"/>
    <property type="project" value="UniProtKB-KW"/>
</dbReference>
<feature type="transmembrane region" description="Helical" evidence="4">
    <location>
        <begin position="612"/>
        <end position="635"/>
    </location>
</feature>
<dbReference type="Proteomes" id="UP000095751">
    <property type="component" value="Unassembled WGS sequence"/>
</dbReference>
<accession>A0A1E7F0A0</accession>
<keyword evidence="6" id="KW-1185">Reference proteome</keyword>
<dbReference type="EMBL" id="KV784366">
    <property type="protein sequence ID" value="OEU11648.1"/>
    <property type="molecule type" value="Genomic_DNA"/>
</dbReference>
<feature type="region of interest" description="Disordered" evidence="3">
    <location>
        <begin position="345"/>
        <end position="373"/>
    </location>
</feature>